<proteinExistence type="predicted"/>
<gene>
    <name evidence="2" type="ORF">EBH_0050520</name>
</gene>
<evidence type="ECO:0000256" key="1">
    <source>
        <dbReference type="SAM" id="MobiDB-lite"/>
    </source>
</evidence>
<accession>U6LQX5</accession>
<feature type="region of interest" description="Disordered" evidence="1">
    <location>
        <begin position="1"/>
        <end position="36"/>
    </location>
</feature>
<feature type="region of interest" description="Disordered" evidence="1">
    <location>
        <begin position="67"/>
        <end position="123"/>
    </location>
</feature>
<dbReference type="AlphaFoldDB" id="U6LQX5"/>
<protein>
    <submittedName>
        <fullName evidence="2">Uncharacterized protein</fullName>
    </submittedName>
</protein>
<feature type="compositionally biased region" description="Basic and acidic residues" evidence="1">
    <location>
        <begin position="1"/>
        <end position="20"/>
    </location>
</feature>
<organism evidence="2 3">
    <name type="scientific">Eimeria brunetti</name>
    <dbReference type="NCBI Taxonomy" id="51314"/>
    <lineage>
        <taxon>Eukaryota</taxon>
        <taxon>Sar</taxon>
        <taxon>Alveolata</taxon>
        <taxon>Apicomplexa</taxon>
        <taxon>Conoidasida</taxon>
        <taxon>Coccidia</taxon>
        <taxon>Eucoccidiorida</taxon>
        <taxon>Eimeriorina</taxon>
        <taxon>Eimeriidae</taxon>
        <taxon>Eimeria</taxon>
    </lineage>
</organism>
<reference evidence="2" key="2">
    <citation type="submission" date="2013-10" db="EMBL/GenBank/DDBJ databases">
        <authorList>
            <person name="Aslett M."/>
        </authorList>
    </citation>
    <scope>NUCLEOTIDE SEQUENCE [LARGE SCALE GENOMIC DNA]</scope>
    <source>
        <strain evidence="2">Houghton</strain>
    </source>
</reference>
<dbReference type="Proteomes" id="UP000030750">
    <property type="component" value="Unassembled WGS sequence"/>
</dbReference>
<reference evidence="2" key="1">
    <citation type="submission" date="2013-10" db="EMBL/GenBank/DDBJ databases">
        <title>Genomic analysis of the causative agents of coccidiosis in chickens.</title>
        <authorList>
            <person name="Reid A.J."/>
            <person name="Blake D."/>
            <person name="Billington K."/>
            <person name="Browne H."/>
            <person name="Dunn M."/>
            <person name="Hung S."/>
            <person name="Kawahara F."/>
            <person name="Miranda-Saavedra D."/>
            <person name="Mourier T."/>
            <person name="Nagra H."/>
            <person name="Otto T.D."/>
            <person name="Rawlings N."/>
            <person name="Sanchez A."/>
            <person name="Sanders M."/>
            <person name="Subramaniam C."/>
            <person name="Tay Y."/>
            <person name="Dear P."/>
            <person name="Doerig C."/>
            <person name="Gruber A."/>
            <person name="Parkinson J."/>
            <person name="Shirley M."/>
            <person name="Wan K.L."/>
            <person name="Berriman M."/>
            <person name="Tomley F."/>
            <person name="Pain A."/>
        </authorList>
    </citation>
    <scope>NUCLEOTIDE SEQUENCE [LARGE SCALE GENOMIC DNA]</scope>
    <source>
        <strain evidence="2">Houghton</strain>
    </source>
</reference>
<name>U6LQX5_9EIME</name>
<dbReference type="VEuPathDB" id="ToxoDB:EBH_0050520"/>
<sequence>MKRSNKEGILKGEEGEKGGKETVGYRGKETGKGDTNVDIGFAVKRQSLRSQKLEYFLPETVGKETVGKETVGKETGGKETAETKETVGKETTETKETVGKETADTKETAGKETAETKGTVEIKETRDTKETVVYLMCICL</sequence>
<evidence type="ECO:0000313" key="2">
    <source>
        <dbReference type="EMBL" id="CDJ52541.1"/>
    </source>
</evidence>
<dbReference type="EMBL" id="HG713150">
    <property type="protein sequence ID" value="CDJ52541.1"/>
    <property type="molecule type" value="Genomic_DNA"/>
</dbReference>
<evidence type="ECO:0000313" key="3">
    <source>
        <dbReference type="Proteomes" id="UP000030750"/>
    </source>
</evidence>
<keyword evidence="3" id="KW-1185">Reference proteome</keyword>